<dbReference type="Gene3D" id="3.60.110.10">
    <property type="entry name" value="Carbon-nitrogen hydrolase"/>
    <property type="match status" value="1"/>
</dbReference>
<dbReference type="SUPFAM" id="SSF56317">
    <property type="entry name" value="Carbon-nitrogen hydrolase"/>
    <property type="match status" value="1"/>
</dbReference>
<dbReference type="RefSeq" id="WP_110795925.1">
    <property type="nucleotide sequence ID" value="NZ_KZ826484.1"/>
</dbReference>
<accession>A0A2V4NMS6</accession>
<evidence type="ECO:0000256" key="1">
    <source>
        <dbReference type="ARBA" id="ARBA00022801"/>
    </source>
</evidence>
<evidence type="ECO:0000313" key="3">
    <source>
        <dbReference type="EMBL" id="PYC47617.1"/>
    </source>
</evidence>
<proteinExistence type="predicted"/>
<keyword evidence="1 3" id="KW-0378">Hydrolase</keyword>
<dbReference type="PANTHER" id="PTHR23088">
    <property type="entry name" value="NITRILASE-RELATED"/>
    <property type="match status" value="1"/>
</dbReference>
<dbReference type="OrthoDB" id="9811121at2"/>
<evidence type="ECO:0000313" key="4">
    <source>
        <dbReference type="Proteomes" id="UP000248012"/>
    </source>
</evidence>
<dbReference type="InterPro" id="IPR045254">
    <property type="entry name" value="Nit1/2_C-N_Hydrolase"/>
</dbReference>
<dbReference type="InterPro" id="IPR003010">
    <property type="entry name" value="C-N_Hydrolase"/>
</dbReference>
<gene>
    <name evidence="3" type="ORF">DI396_09250</name>
</gene>
<reference evidence="3 4" key="1">
    <citation type="submission" date="2018-05" db="EMBL/GenBank/DDBJ databases">
        <title>Oceanovita maritima gen. nov., sp. nov., a marine bacterium in the family Rhodobacteraceae isolated from surface seawater of Lundu port Xiamen, China.</title>
        <authorList>
            <person name="Hetharua B.H."/>
            <person name="Min D."/>
            <person name="Liao H."/>
            <person name="Tian Y."/>
        </authorList>
    </citation>
    <scope>NUCLEOTIDE SEQUENCE [LARGE SCALE GENOMIC DNA]</scope>
    <source>
        <strain evidence="3 4">FSX-11</strain>
    </source>
</reference>
<comment type="caution">
    <text evidence="3">The sequence shown here is derived from an EMBL/GenBank/DDBJ whole genome shotgun (WGS) entry which is preliminary data.</text>
</comment>
<name>A0A2V4NMS6_9RHOB</name>
<dbReference type="PANTHER" id="PTHR23088:SF27">
    <property type="entry name" value="DEAMINATED GLUTATHIONE AMIDASE"/>
    <property type="match status" value="1"/>
</dbReference>
<sequence length="276" mass="29711">MKTALLQITSSDDPAHNLAMMRAMLREAAEHGAGFALLPEVCNCLSTSRSHQNAVLQREEEDLVLAGLCDTARALGIWVLIGSLGLKTGDAGGRFANRSFVVDPDGAVKARYDKLHMFDVQVSETETFRESDGYRPGTHAQICETPFGVLGLSICYDIRFAYLYRALAKAGAQILTVPAAFSPVTGAAHWEPLLRARAIETGSYVLAPAQVGAHDISRGKPRSTYGHSMVVAPWGEVLLDMGTETGIGYVDLDLDAVTKARARVPALTHDQGFRGP</sequence>
<feature type="domain" description="CN hydrolase" evidence="2">
    <location>
        <begin position="1"/>
        <end position="254"/>
    </location>
</feature>
<dbReference type="Proteomes" id="UP000248012">
    <property type="component" value="Unassembled WGS sequence"/>
</dbReference>
<organism evidence="3 4">
    <name type="scientific">Litorivita pollutaquae</name>
    <dbReference type="NCBI Taxonomy" id="2200892"/>
    <lineage>
        <taxon>Bacteria</taxon>
        <taxon>Pseudomonadati</taxon>
        <taxon>Pseudomonadota</taxon>
        <taxon>Alphaproteobacteria</taxon>
        <taxon>Rhodobacterales</taxon>
        <taxon>Paracoccaceae</taxon>
        <taxon>Litorivita</taxon>
    </lineage>
</organism>
<evidence type="ECO:0000259" key="2">
    <source>
        <dbReference type="PROSITE" id="PS50263"/>
    </source>
</evidence>
<dbReference type="GO" id="GO:0016811">
    <property type="term" value="F:hydrolase activity, acting on carbon-nitrogen (but not peptide) bonds, in linear amides"/>
    <property type="evidence" value="ECO:0007669"/>
    <property type="project" value="InterPro"/>
</dbReference>
<dbReference type="Pfam" id="PF00795">
    <property type="entry name" value="CN_hydrolase"/>
    <property type="match status" value="1"/>
</dbReference>
<dbReference type="InterPro" id="IPR036526">
    <property type="entry name" value="C-N_Hydrolase_sf"/>
</dbReference>
<dbReference type="CDD" id="cd07572">
    <property type="entry name" value="nit"/>
    <property type="match status" value="1"/>
</dbReference>
<protein>
    <submittedName>
        <fullName evidence="3">Amidohydrolase</fullName>
    </submittedName>
</protein>
<dbReference type="PROSITE" id="PS50263">
    <property type="entry name" value="CN_HYDROLASE"/>
    <property type="match status" value="1"/>
</dbReference>
<dbReference type="EMBL" id="QFVT01000005">
    <property type="protein sequence ID" value="PYC47617.1"/>
    <property type="molecule type" value="Genomic_DNA"/>
</dbReference>
<keyword evidence="4" id="KW-1185">Reference proteome</keyword>
<dbReference type="AlphaFoldDB" id="A0A2V4NMS6"/>